<dbReference type="SMART" id="SM00331">
    <property type="entry name" value="PP2C_SIG"/>
    <property type="match status" value="1"/>
</dbReference>
<organism evidence="3 4">
    <name type="scientific">Caulifigura coniformis</name>
    <dbReference type="NCBI Taxonomy" id="2527983"/>
    <lineage>
        <taxon>Bacteria</taxon>
        <taxon>Pseudomonadati</taxon>
        <taxon>Planctomycetota</taxon>
        <taxon>Planctomycetia</taxon>
        <taxon>Planctomycetales</taxon>
        <taxon>Planctomycetaceae</taxon>
        <taxon>Caulifigura</taxon>
    </lineage>
</organism>
<dbReference type="InterPro" id="IPR008984">
    <property type="entry name" value="SMAD_FHA_dom_sf"/>
</dbReference>
<dbReference type="Pfam" id="PF13185">
    <property type="entry name" value="GAF_2"/>
    <property type="match status" value="1"/>
</dbReference>
<dbReference type="InParanoid" id="A0A517S7F4"/>
<dbReference type="SMART" id="SM00065">
    <property type="entry name" value="GAF"/>
    <property type="match status" value="1"/>
</dbReference>
<dbReference type="InterPro" id="IPR003018">
    <property type="entry name" value="GAF"/>
</dbReference>
<dbReference type="KEGG" id="ccos:Pan44_00660"/>
<dbReference type="AlphaFoldDB" id="A0A517S7F4"/>
<dbReference type="Gene3D" id="3.60.40.10">
    <property type="entry name" value="PPM-type phosphatase domain"/>
    <property type="match status" value="1"/>
</dbReference>
<dbReference type="Pfam" id="PF00498">
    <property type="entry name" value="FHA"/>
    <property type="match status" value="1"/>
</dbReference>
<dbReference type="SUPFAM" id="SSF49879">
    <property type="entry name" value="SMAD/FHA domain"/>
    <property type="match status" value="1"/>
</dbReference>
<dbReference type="SMART" id="SM00240">
    <property type="entry name" value="FHA"/>
    <property type="match status" value="1"/>
</dbReference>
<dbReference type="Gene3D" id="2.60.200.20">
    <property type="match status" value="1"/>
</dbReference>
<evidence type="ECO:0000313" key="4">
    <source>
        <dbReference type="Proteomes" id="UP000315700"/>
    </source>
</evidence>
<dbReference type="Pfam" id="PF07228">
    <property type="entry name" value="SpoIIE"/>
    <property type="match status" value="1"/>
</dbReference>
<dbReference type="InterPro" id="IPR036457">
    <property type="entry name" value="PPM-type-like_dom_sf"/>
</dbReference>
<dbReference type="SUPFAM" id="SSF81606">
    <property type="entry name" value="PP2C-like"/>
    <property type="match status" value="1"/>
</dbReference>
<sequence>MAVMQIVKGEAPGTVLPLQTGRTVIGRHPTCHVVLDNAAVSRHHAQVLESHGLYFLEDLRSRNGTFLNGEPLSARAELRDGDQVRICDVIMSFQIDGTATPGTWVQQQAESPLGRTIVEQGDSAPELKPIDESHVYVLPEPFPEPVFDSPSSVIKKLDSRSGSSTDFKSGVKPEVKLKAIVELTKAVSRELNVENVLPKLMSTLFNVFSQAEQGFVLLKEDESDVLRVKATKTRSTTAEDVIAVSMTVVRHVMTTGEAVLSGNVLDDSRFKGSTALAKMRVSSMLCVPLLDQDDKPFGIIQILTRSTTQVFKEDDLDLLVSLASQASMAIDNARLHQELLSKREMERDLDFATQVQLGFLPKSRPRVEGYSFADYYEAALHVGGDYFDYIPLGDGRLALTIGDVAGKGMPAALLMARLYSSARYQLLTSSSPGKAISGLNQEIVSSGLGHRFVTFLVLVLDAAANNITVVNAGHLSPLLCRKDGTIDAIGRKTSGLPLGIVPEVEYEEATFDLAPGDTVLTFTDGVTEAMTDEKALYGRERLLGLIKKSKGTVEQLIESIVDDVEKFTDGSDSRDDTCLVGVQRLES</sequence>
<dbReference type="PANTHER" id="PTHR43156">
    <property type="entry name" value="STAGE II SPORULATION PROTEIN E-RELATED"/>
    <property type="match status" value="1"/>
</dbReference>
<dbReference type="InterPro" id="IPR000253">
    <property type="entry name" value="FHA_dom"/>
</dbReference>
<evidence type="ECO:0000313" key="3">
    <source>
        <dbReference type="EMBL" id="QDT52058.1"/>
    </source>
</evidence>
<dbReference type="InterPro" id="IPR001932">
    <property type="entry name" value="PPM-type_phosphatase-like_dom"/>
</dbReference>
<dbReference type="GO" id="GO:0016791">
    <property type="term" value="F:phosphatase activity"/>
    <property type="evidence" value="ECO:0007669"/>
    <property type="project" value="TreeGrafter"/>
</dbReference>
<name>A0A517S7F4_9PLAN</name>
<accession>A0A517S7F4</accession>
<protein>
    <submittedName>
        <fullName evidence="3">Phosphoserine phosphatase RsbU</fullName>
        <ecNumber evidence="3">3.1.3.3</ecNumber>
    </submittedName>
</protein>
<proteinExistence type="predicted"/>
<dbReference type="Proteomes" id="UP000315700">
    <property type="component" value="Chromosome"/>
</dbReference>
<keyword evidence="4" id="KW-1185">Reference proteome</keyword>
<dbReference type="PROSITE" id="PS50006">
    <property type="entry name" value="FHA_DOMAIN"/>
    <property type="match status" value="1"/>
</dbReference>
<dbReference type="EC" id="3.1.3.3" evidence="3"/>
<dbReference type="SUPFAM" id="SSF55781">
    <property type="entry name" value="GAF domain-like"/>
    <property type="match status" value="1"/>
</dbReference>
<dbReference type="Gene3D" id="3.30.450.40">
    <property type="match status" value="1"/>
</dbReference>
<dbReference type="EMBL" id="CP036271">
    <property type="protein sequence ID" value="QDT52058.1"/>
    <property type="molecule type" value="Genomic_DNA"/>
</dbReference>
<evidence type="ECO:0000259" key="2">
    <source>
        <dbReference type="PROSITE" id="PS50006"/>
    </source>
</evidence>
<dbReference type="InterPro" id="IPR029016">
    <property type="entry name" value="GAF-like_dom_sf"/>
</dbReference>
<reference evidence="3 4" key="1">
    <citation type="submission" date="2019-02" db="EMBL/GenBank/DDBJ databases">
        <title>Deep-cultivation of Planctomycetes and their phenomic and genomic characterization uncovers novel biology.</title>
        <authorList>
            <person name="Wiegand S."/>
            <person name="Jogler M."/>
            <person name="Boedeker C."/>
            <person name="Pinto D."/>
            <person name="Vollmers J."/>
            <person name="Rivas-Marin E."/>
            <person name="Kohn T."/>
            <person name="Peeters S.H."/>
            <person name="Heuer A."/>
            <person name="Rast P."/>
            <person name="Oberbeckmann S."/>
            <person name="Bunk B."/>
            <person name="Jeske O."/>
            <person name="Meyerdierks A."/>
            <person name="Storesund J.E."/>
            <person name="Kallscheuer N."/>
            <person name="Luecker S."/>
            <person name="Lage O.M."/>
            <person name="Pohl T."/>
            <person name="Merkel B.J."/>
            <person name="Hornburger P."/>
            <person name="Mueller R.-W."/>
            <person name="Bruemmer F."/>
            <person name="Labrenz M."/>
            <person name="Spormann A.M."/>
            <person name="Op den Camp H."/>
            <person name="Overmann J."/>
            <person name="Amann R."/>
            <person name="Jetten M.S.M."/>
            <person name="Mascher T."/>
            <person name="Medema M.H."/>
            <person name="Devos D.P."/>
            <person name="Kaster A.-K."/>
            <person name="Ovreas L."/>
            <person name="Rohde M."/>
            <person name="Galperin M.Y."/>
            <person name="Jogler C."/>
        </authorList>
    </citation>
    <scope>NUCLEOTIDE SEQUENCE [LARGE SCALE GENOMIC DNA]</scope>
    <source>
        <strain evidence="3 4">Pan44</strain>
    </source>
</reference>
<dbReference type="PANTHER" id="PTHR43156:SF2">
    <property type="entry name" value="STAGE II SPORULATION PROTEIN E"/>
    <property type="match status" value="1"/>
</dbReference>
<dbReference type="CDD" id="cd00060">
    <property type="entry name" value="FHA"/>
    <property type="match status" value="1"/>
</dbReference>
<gene>
    <name evidence="3" type="primary">rsbU_1</name>
    <name evidence="3" type="ORF">Pan44_00660</name>
</gene>
<feature type="domain" description="FHA" evidence="2">
    <location>
        <begin position="23"/>
        <end position="72"/>
    </location>
</feature>
<evidence type="ECO:0000256" key="1">
    <source>
        <dbReference type="ARBA" id="ARBA00022801"/>
    </source>
</evidence>
<dbReference type="OrthoDB" id="247273at2"/>
<keyword evidence="1 3" id="KW-0378">Hydrolase</keyword>
<dbReference type="InterPro" id="IPR052016">
    <property type="entry name" value="Bact_Sigma-Reg"/>
</dbReference>